<proteinExistence type="predicted"/>
<dbReference type="InterPro" id="IPR015943">
    <property type="entry name" value="WD40/YVTN_repeat-like_dom_sf"/>
</dbReference>
<protein>
    <submittedName>
        <fullName evidence="3">Uncharacterized protein</fullName>
    </submittedName>
</protein>
<comment type="caution">
    <text evidence="3">The sequence shown here is derived from an EMBL/GenBank/DDBJ whole genome shotgun (WGS) entry which is preliminary data.</text>
</comment>
<dbReference type="SUPFAM" id="SSF50998">
    <property type="entry name" value="Quinoprotein alcohol dehydrogenase-like"/>
    <property type="match status" value="1"/>
</dbReference>
<keyword evidence="2" id="KW-0472">Membrane</keyword>
<name>A0A811G3I5_CORDP</name>
<gene>
    <name evidence="3" type="ORF">CIP107547_00833</name>
</gene>
<dbReference type="EMBL" id="CADDAV010000010">
    <property type="protein sequence ID" value="CAB0592673.1"/>
    <property type="molecule type" value="Genomic_DNA"/>
</dbReference>
<organism evidence="3 4">
    <name type="scientific">Corynebacterium diphtheriae</name>
    <dbReference type="NCBI Taxonomy" id="1717"/>
    <lineage>
        <taxon>Bacteria</taxon>
        <taxon>Bacillati</taxon>
        <taxon>Actinomycetota</taxon>
        <taxon>Actinomycetes</taxon>
        <taxon>Mycobacteriales</taxon>
        <taxon>Corynebacteriaceae</taxon>
        <taxon>Corynebacterium</taxon>
    </lineage>
</organism>
<keyword evidence="2" id="KW-0812">Transmembrane</keyword>
<dbReference type="AlphaFoldDB" id="A0A811G3I5"/>
<accession>A0A811G3I5</accession>
<dbReference type="InterPro" id="IPR011047">
    <property type="entry name" value="Quinoprotein_ADH-like_sf"/>
</dbReference>
<evidence type="ECO:0000313" key="4">
    <source>
        <dbReference type="Proteomes" id="UP000480222"/>
    </source>
</evidence>
<keyword evidence="2" id="KW-1133">Transmembrane helix</keyword>
<dbReference type="Gene3D" id="2.130.10.10">
    <property type="entry name" value="YVTN repeat-like/Quinoprotein amine dehydrogenase"/>
    <property type="match status" value="1"/>
</dbReference>
<feature type="transmembrane region" description="Helical" evidence="2">
    <location>
        <begin position="26"/>
        <end position="47"/>
    </location>
</feature>
<feature type="region of interest" description="Disordered" evidence="1">
    <location>
        <begin position="1"/>
        <end position="21"/>
    </location>
</feature>
<evidence type="ECO:0000313" key="3">
    <source>
        <dbReference type="EMBL" id="CAB0592673.1"/>
    </source>
</evidence>
<dbReference type="Proteomes" id="UP000480222">
    <property type="component" value="Unassembled WGS sequence"/>
</dbReference>
<sequence length="420" mass="45261">MNPSGQEKPRRRSPKTGALQGSRRDYVATAIISVMCAGAVASVWATAPARHSHLTPASSQADSAQDSYVIPRALTTLPSEATPVKTLPADPWSPRPIIAEGLVISYKDRTVTAIDPDNGSTVWSYSRDVPLCSLAQAWGEVVMTYKTGRGCGDVIAVSASSGQYSATRSASASENVSPIMSNDRVGIVSDQRVELWRSDLVRTVEYGDVPIKQEAHLQPHEDCSITSALTRKDLLAVVDSCEGSSWLRLQKTTPEDSRQPEITQDIDLGNTTAHLVAVGQTGAAVAVNSPTPAIISFDAHGHEVARHEIPQAPEITNTAPLVADLTHYITWYHNHTLYLMRPDTLAVERELPDAVGTGISLGAHVAYPTAEGWTEIEPMSGQVIRTVPVDRGGYTGFVSMGIAELHIVEKRGDQVVIFRQ</sequence>
<evidence type="ECO:0000256" key="2">
    <source>
        <dbReference type="SAM" id="Phobius"/>
    </source>
</evidence>
<reference evidence="3 4" key="1">
    <citation type="submission" date="2020-02" db="EMBL/GenBank/DDBJ databases">
        <authorList>
            <person name="Brisse S."/>
        </authorList>
    </citation>
    <scope>NUCLEOTIDE SEQUENCE [LARGE SCALE GENOMIC DNA]</scope>
    <source>
        <strain evidence="3">CIP107547</strain>
    </source>
</reference>
<dbReference type="RefSeq" id="WP_014310147.1">
    <property type="nucleotide sequence ID" value="NZ_CP039522.1"/>
</dbReference>
<evidence type="ECO:0000256" key="1">
    <source>
        <dbReference type="SAM" id="MobiDB-lite"/>
    </source>
</evidence>